<dbReference type="InterPro" id="IPR047817">
    <property type="entry name" value="ABC2_TM_bact-type"/>
</dbReference>
<protein>
    <submittedName>
        <fullName evidence="11">Putative multidrug ABC transporter permease YbhR</fullName>
    </submittedName>
</protein>
<comment type="similarity">
    <text evidence="2">Belongs to the ABC-2 integral membrane protein family.</text>
</comment>
<dbReference type="InterPro" id="IPR051449">
    <property type="entry name" value="ABC-2_transporter_component"/>
</dbReference>
<dbReference type="InterPro" id="IPR000412">
    <property type="entry name" value="ABC_2_transport"/>
</dbReference>
<dbReference type="AlphaFoldDB" id="A0A644TY27"/>
<accession>A0A644TY27</accession>
<feature type="compositionally biased region" description="Low complexity" evidence="8">
    <location>
        <begin position="165"/>
        <end position="181"/>
    </location>
</feature>
<comment type="subcellular location">
    <subcellularLocation>
        <location evidence="1">Cell membrane</location>
        <topology evidence="1">Multi-pass membrane protein</topology>
    </subcellularLocation>
</comment>
<dbReference type="PROSITE" id="PS51012">
    <property type="entry name" value="ABC_TM2"/>
    <property type="match status" value="1"/>
</dbReference>
<feature type="domain" description="ABC transmembrane type-2" evidence="10">
    <location>
        <begin position="188"/>
        <end position="414"/>
    </location>
</feature>
<reference evidence="11" key="1">
    <citation type="submission" date="2019-08" db="EMBL/GenBank/DDBJ databases">
        <authorList>
            <person name="Kucharzyk K."/>
            <person name="Murdoch R.W."/>
            <person name="Higgins S."/>
            <person name="Loffler F."/>
        </authorList>
    </citation>
    <scope>NUCLEOTIDE SEQUENCE</scope>
</reference>
<dbReference type="Pfam" id="PF12698">
    <property type="entry name" value="ABC2_membrane_3"/>
    <property type="match status" value="1"/>
</dbReference>
<evidence type="ECO:0000256" key="3">
    <source>
        <dbReference type="ARBA" id="ARBA00022448"/>
    </source>
</evidence>
<sequence length="415" mass="44983">MEGKKFMWMLKKDLLSLWRHKPRLISMFLFPIIMITLFGYGMGGSIENVPIAIVDQSQGNLTDQTLMAVKDMSLFEVKNITTNVNIGKEMVDKGEVKAAIILPPNYDDASDQSKMVVLYLDSSDQIASQAIVPAAQGLFSKISAQIGAEKLANLEVQNAAISSQGATTDSSGTVDSGTSASESNNTDNASGATNVQSSINGMVDSINLQINKIYGDIAYIDFLVPAVLAMTVMMSCMMGMGQSIAGERETGELARLFMTPTSVTTVVGGKIFSKLIIEVLKALVLLAAAILLFGITINGNIFLAIGVLILGALTFVGFGIMISATTQTQEDYTQIVMPFTMPMMFVSGVFYPIETMPWIFQKIAYLFPLTYLNDAMRGVMLKGMGIGGIWIDIVVLIGFLLFFFALGVMRFDRDV</sequence>
<keyword evidence="7 9" id="KW-0472">Membrane</keyword>
<evidence type="ECO:0000256" key="5">
    <source>
        <dbReference type="ARBA" id="ARBA00022692"/>
    </source>
</evidence>
<evidence type="ECO:0000256" key="9">
    <source>
        <dbReference type="SAM" id="Phobius"/>
    </source>
</evidence>
<evidence type="ECO:0000256" key="1">
    <source>
        <dbReference type="ARBA" id="ARBA00004651"/>
    </source>
</evidence>
<proteinExistence type="inferred from homology"/>
<keyword evidence="5 9" id="KW-0812">Transmembrane</keyword>
<evidence type="ECO:0000313" key="11">
    <source>
        <dbReference type="EMBL" id="MPL71347.1"/>
    </source>
</evidence>
<dbReference type="Gene3D" id="3.40.1710.10">
    <property type="entry name" value="abc type-2 transporter like domain"/>
    <property type="match status" value="1"/>
</dbReference>
<evidence type="ECO:0000256" key="2">
    <source>
        <dbReference type="ARBA" id="ARBA00007783"/>
    </source>
</evidence>
<evidence type="ECO:0000259" key="10">
    <source>
        <dbReference type="PROSITE" id="PS51012"/>
    </source>
</evidence>
<dbReference type="PRINTS" id="PR00164">
    <property type="entry name" value="ABC2TRNSPORT"/>
</dbReference>
<dbReference type="InterPro" id="IPR013525">
    <property type="entry name" value="ABC2_TM"/>
</dbReference>
<feature type="transmembrane region" description="Helical" evidence="9">
    <location>
        <begin position="388"/>
        <end position="409"/>
    </location>
</feature>
<organism evidence="11">
    <name type="scientific">bioreactor metagenome</name>
    <dbReference type="NCBI Taxonomy" id="1076179"/>
    <lineage>
        <taxon>unclassified sequences</taxon>
        <taxon>metagenomes</taxon>
        <taxon>ecological metagenomes</taxon>
    </lineage>
</organism>
<feature type="region of interest" description="Disordered" evidence="8">
    <location>
        <begin position="165"/>
        <end position="194"/>
    </location>
</feature>
<name>A0A644TY27_9ZZZZ</name>
<evidence type="ECO:0000256" key="8">
    <source>
        <dbReference type="SAM" id="MobiDB-lite"/>
    </source>
</evidence>
<dbReference type="PANTHER" id="PTHR30294:SF29">
    <property type="entry name" value="MULTIDRUG ABC TRANSPORTER PERMEASE YBHS-RELATED"/>
    <property type="match status" value="1"/>
</dbReference>
<gene>
    <name evidence="11" type="primary">ybhR_10</name>
    <name evidence="11" type="ORF">SDC9_17122</name>
</gene>
<feature type="transmembrane region" description="Helical" evidence="9">
    <location>
        <begin position="275"/>
        <end position="295"/>
    </location>
</feature>
<keyword evidence="6 9" id="KW-1133">Transmembrane helix</keyword>
<feature type="transmembrane region" description="Helical" evidence="9">
    <location>
        <begin position="301"/>
        <end position="323"/>
    </location>
</feature>
<evidence type="ECO:0000256" key="7">
    <source>
        <dbReference type="ARBA" id="ARBA00023136"/>
    </source>
</evidence>
<evidence type="ECO:0000256" key="4">
    <source>
        <dbReference type="ARBA" id="ARBA00022475"/>
    </source>
</evidence>
<keyword evidence="4" id="KW-1003">Cell membrane</keyword>
<comment type="caution">
    <text evidence="11">The sequence shown here is derived from an EMBL/GenBank/DDBJ whole genome shotgun (WGS) entry which is preliminary data.</text>
</comment>
<dbReference type="EMBL" id="VSSQ01000058">
    <property type="protein sequence ID" value="MPL71347.1"/>
    <property type="molecule type" value="Genomic_DNA"/>
</dbReference>
<dbReference type="GO" id="GO:0043190">
    <property type="term" value="C:ATP-binding cassette (ABC) transporter complex"/>
    <property type="evidence" value="ECO:0007669"/>
    <property type="project" value="InterPro"/>
</dbReference>
<feature type="compositionally biased region" description="Polar residues" evidence="8">
    <location>
        <begin position="182"/>
        <end position="194"/>
    </location>
</feature>
<feature type="transmembrane region" description="Helical" evidence="9">
    <location>
        <begin position="217"/>
        <end position="238"/>
    </location>
</feature>
<dbReference type="GO" id="GO:0140359">
    <property type="term" value="F:ABC-type transporter activity"/>
    <property type="evidence" value="ECO:0007669"/>
    <property type="project" value="InterPro"/>
</dbReference>
<evidence type="ECO:0000256" key="6">
    <source>
        <dbReference type="ARBA" id="ARBA00022989"/>
    </source>
</evidence>
<dbReference type="PANTHER" id="PTHR30294">
    <property type="entry name" value="MEMBRANE COMPONENT OF ABC TRANSPORTER YHHJ-RELATED"/>
    <property type="match status" value="1"/>
</dbReference>
<keyword evidence="3" id="KW-0813">Transport</keyword>